<name>A0A9Q9EL06_9PEZI</name>
<protein>
    <submittedName>
        <fullName evidence="2">Uncharacterized protein</fullName>
    </submittedName>
</protein>
<evidence type="ECO:0000256" key="1">
    <source>
        <dbReference type="SAM" id="MobiDB-lite"/>
    </source>
</evidence>
<evidence type="ECO:0000313" key="2">
    <source>
        <dbReference type="EMBL" id="USW52923.1"/>
    </source>
</evidence>
<evidence type="ECO:0000313" key="3">
    <source>
        <dbReference type="Proteomes" id="UP001056384"/>
    </source>
</evidence>
<dbReference type="Proteomes" id="UP001056384">
    <property type="component" value="Chromosome 4"/>
</dbReference>
<feature type="region of interest" description="Disordered" evidence="1">
    <location>
        <begin position="1"/>
        <end position="24"/>
    </location>
</feature>
<sequence length="376" mass="42823">MASNPPAVALQAQPSYQGSANDEEEELRIKTQLRHLATVASRLIERPEHQDLIVRMGTRRYELNYHFAYATSTFFRRAHIWHGKFRLDLALHVPGLMEFPSVADAAIRFLRYGIYNDEEYDRAEMGSSKGASPLLFSYYVYKVGLRMEMPDLCLVAERKFGARAEEDLFEPHFMFVVEEIFTFGHEHEDWMFRKRLLQACSTIAVQLLAPIHWLEPDDFKLTQTLRIAVPKIAAFRDGLLELAKVQAQGVHDCDALGCRGAWHHYRCYACWREFSAQGCPRFQGTISALDCMMCGELSCCKVDAIDTSSGGFGVGSCSLQHLAMWKKNACAELAHNERELQQGRSLPAAEQSTTYEEELQETDGWWSPRTDPSFAS</sequence>
<dbReference type="AlphaFoldDB" id="A0A9Q9EL06"/>
<gene>
    <name evidence="2" type="ORF">Slin15195_G062420</name>
</gene>
<feature type="region of interest" description="Disordered" evidence="1">
    <location>
        <begin position="341"/>
        <end position="376"/>
    </location>
</feature>
<reference evidence="2" key="1">
    <citation type="submission" date="2022-06" db="EMBL/GenBank/DDBJ databases">
        <title>Complete genome sequences of two strains of the flax pathogen Septoria linicola.</title>
        <authorList>
            <person name="Lapalu N."/>
            <person name="Simon A."/>
            <person name="Demenou B."/>
            <person name="Paumier D."/>
            <person name="Guillot M.-P."/>
            <person name="Gout L."/>
            <person name="Valade R."/>
        </authorList>
    </citation>
    <scope>NUCLEOTIDE SEQUENCE</scope>
    <source>
        <strain evidence="2">SE15195</strain>
    </source>
</reference>
<organism evidence="2 3">
    <name type="scientific">Septoria linicola</name>
    <dbReference type="NCBI Taxonomy" id="215465"/>
    <lineage>
        <taxon>Eukaryota</taxon>
        <taxon>Fungi</taxon>
        <taxon>Dikarya</taxon>
        <taxon>Ascomycota</taxon>
        <taxon>Pezizomycotina</taxon>
        <taxon>Dothideomycetes</taxon>
        <taxon>Dothideomycetidae</taxon>
        <taxon>Mycosphaerellales</taxon>
        <taxon>Mycosphaerellaceae</taxon>
        <taxon>Septoria</taxon>
    </lineage>
</organism>
<proteinExistence type="predicted"/>
<keyword evidence="3" id="KW-1185">Reference proteome</keyword>
<dbReference type="EMBL" id="CP099421">
    <property type="protein sequence ID" value="USW52923.1"/>
    <property type="molecule type" value="Genomic_DNA"/>
</dbReference>
<accession>A0A9Q9EL06</accession>